<dbReference type="EMBL" id="LLXJ01000291">
    <property type="protein sequence ID" value="PKC11727.1"/>
    <property type="molecule type" value="Genomic_DNA"/>
</dbReference>
<reference evidence="3 4" key="3">
    <citation type="submission" date="2017-10" db="EMBL/GenBank/DDBJ databases">
        <title>Extensive intraspecific genome diversity in a model arbuscular mycorrhizal fungus.</title>
        <authorList>
            <person name="Chen E.C.H."/>
            <person name="Morin E."/>
            <person name="Baudet D."/>
            <person name="Noel J."/>
            <person name="Ndikumana S."/>
            <person name="Charron P."/>
            <person name="St-Onge C."/>
            <person name="Giorgi J."/>
            <person name="Grigoriev I.V."/>
            <person name="Roux C."/>
            <person name="Martin F.M."/>
            <person name="Corradi N."/>
        </authorList>
    </citation>
    <scope>NUCLEOTIDE SEQUENCE [LARGE SCALE GENOMIC DNA]</scope>
    <source>
        <strain evidence="3 4">A1</strain>
    </source>
</reference>
<reference evidence="3 4" key="4">
    <citation type="submission" date="2017-10" db="EMBL/GenBank/DDBJ databases">
        <title>Genome analyses suggest a sexual origin of heterokaryosis in a supposedly ancient asexual fungus.</title>
        <authorList>
            <person name="Corradi N."/>
            <person name="Sedzielewska K."/>
            <person name="Noel J."/>
            <person name="Charron P."/>
            <person name="Farinelli L."/>
            <person name="Marton T."/>
            <person name="Kruger M."/>
            <person name="Pelin A."/>
            <person name="Brachmann A."/>
            <person name="Corradi N."/>
        </authorList>
    </citation>
    <scope>NUCLEOTIDE SEQUENCE [LARGE SCALE GENOMIC DNA]</scope>
    <source>
        <strain evidence="3 4">A1</strain>
    </source>
</reference>
<name>A0A2N0PY23_9GLOM</name>
<dbReference type="Proteomes" id="UP000232722">
    <property type="component" value="Unassembled WGS sequence"/>
</dbReference>
<organism evidence="2 5">
    <name type="scientific">Rhizophagus irregularis</name>
    <dbReference type="NCBI Taxonomy" id="588596"/>
    <lineage>
        <taxon>Eukaryota</taxon>
        <taxon>Fungi</taxon>
        <taxon>Fungi incertae sedis</taxon>
        <taxon>Mucoromycota</taxon>
        <taxon>Glomeromycotina</taxon>
        <taxon>Glomeromycetes</taxon>
        <taxon>Glomerales</taxon>
        <taxon>Glomeraceae</taxon>
        <taxon>Rhizophagus</taxon>
    </lineage>
</organism>
<evidence type="ECO:0000313" key="5">
    <source>
        <dbReference type="Proteomes" id="UP000232722"/>
    </source>
</evidence>
<proteinExistence type="predicted"/>
<evidence type="ECO:0000313" key="1">
    <source>
        <dbReference type="EMBL" id="PKC07028.1"/>
    </source>
</evidence>
<accession>A0A2N0PY23</accession>
<dbReference type="Proteomes" id="UP000232688">
    <property type="component" value="Unassembled WGS sequence"/>
</dbReference>
<comment type="caution">
    <text evidence="2">The sequence shown here is derived from an EMBL/GenBank/DDBJ whole genome shotgun (WGS) entry which is preliminary data.</text>
</comment>
<evidence type="ECO:0000313" key="4">
    <source>
        <dbReference type="Proteomes" id="UP000232688"/>
    </source>
</evidence>
<reference evidence="2 5" key="2">
    <citation type="submission" date="2017-09" db="EMBL/GenBank/DDBJ databases">
        <title>Extensive intraspecific genome diversity in a model arbuscular mycorrhizal fungus.</title>
        <authorList>
            <person name="Chen E.C."/>
            <person name="Morin E."/>
            <person name="Beaudet D."/>
            <person name="Noel J."/>
            <person name="Ndikumana S."/>
            <person name="Charron P."/>
            <person name="St-Onge C."/>
            <person name="Giorgi J."/>
            <person name="Grigoriev I.V."/>
            <person name="Roux C."/>
            <person name="Martin F.M."/>
            <person name="Corradi N."/>
        </authorList>
    </citation>
    <scope>NUCLEOTIDE SEQUENCE [LARGE SCALE GENOMIC DNA]</scope>
    <source>
        <strain evidence="2 5">A5</strain>
    </source>
</reference>
<dbReference type="EMBL" id="LLXH01000038">
    <property type="protein sequence ID" value="PKC74918.1"/>
    <property type="molecule type" value="Genomic_DNA"/>
</dbReference>
<dbReference type="VEuPathDB" id="FungiDB:RhiirFUN_012176"/>
<dbReference type="EMBL" id="LLXJ01000686">
    <property type="protein sequence ID" value="PKC07028.1"/>
    <property type="molecule type" value="Genomic_DNA"/>
</dbReference>
<evidence type="ECO:0000313" key="2">
    <source>
        <dbReference type="EMBL" id="PKC11727.1"/>
    </source>
</evidence>
<dbReference type="VEuPathDB" id="FungiDB:FUN_014995"/>
<dbReference type="VEuPathDB" id="FungiDB:RhiirA1_529237"/>
<gene>
    <name evidence="3" type="ORF">RhiirA1_529237</name>
    <name evidence="1" type="ORF">RhiirA5_400066</name>
    <name evidence="2" type="ORF">RhiirA5_497482</name>
</gene>
<sequence>MSDESNNYKFPSTRNWEASYDIESDSTNNNDTYIKSKEIINIRDMEYNNYILRSHEFPDNETYQDVVGHKGRVDEHDKADTKRVSKLWKQQNTLKDVTNVVCNKRCGENTSSVPSKKRKSNNRDTILQQSQKDNSLQQQDYIELPCKIN</sequence>
<dbReference type="AlphaFoldDB" id="A0A2N0PY23"/>
<protein>
    <submittedName>
        <fullName evidence="2">Uncharacterized protein</fullName>
    </submittedName>
</protein>
<reference evidence="2 5" key="1">
    <citation type="submission" date="2016-04" db="EMBL/GenBank/DDBJ databases">
        <title>Genome analyses suggest a sexual origin of heterokaryosis in a supposedly ancient asexual fungus.</title>
        <authorList>
            <person name="Ropars J."/>
            <person name="Sedzielewska K."/>
            <person name="Noel J."/>
            <person name="Charron P."/>
            <person name="Farinelli L."/>
            <person name="Marton T."/>
            <person name="Kruger M."/>
            <person name="Pelin A."/>
            <person name="Brachmann A."/>
            <person name="Corradi N."/>
        </authorList>
    </citation>
    <scope>NUCLEOTIDE SEQUENCE [LARGE SCALE GENOMIC DNA]</scope>
    <source>
        <strain evidence="2 5">A5</strain>
    </source>
</reference>
<evidence type="ECO:0000313" key="3">
    <source>
        <dbReference type="EMBL" id="PKC74918.1"/>
    </source>
</evidence>